<evidence type="ECO:0000313" key="1">
    <source>
        <dbReference type="EMBL" id="KAJ8374680.1"/>
    </source>
</evidence>
<evidence type="ECO:0000313" key="2">
    <source>
        <dbReference type="Proteomes" id="UP001152622"/>
    </source>
</evidence>
<reference evidence="1" key="1">
    <citation type="journal article" date="2023" name="Science">
        <title>Genome structures resolve the early diversification of teleost fishes.</title>
        <authorList>
            <person name="Parey E."/>
            <person name="Louis A."/>
            <person name="Montfort J."/>
            <person name="Bouchez O."/>
            <person name="Roques C."/>
            <person name="Iampietro C."/>
            <person name="Lluch J."/>
            <person name="Castinel A."/>
            <person name="Donnadieu C."/>
            <person name="Desvignes T."/>
            <person name="Floi Bucao C."/>
            <person name="Jouanno E."/>
            <person name="Wen M."/>
            <person name="Mejri S."/>
            <person name="Dirks R."/>
            <person name="Jansen H."/>
            <person name="Henkel C."/>
            <person name="Chen W.J."/>
            <person name="Zahm M."/>
            <person name="Cabau C."/>
            <person name="Klopp C."/>
            <person name="Thompson A.W."/>
            <person name="Robinson-Rechavi M."/>
            <person name="Braasch I."/>
            <person name="Lecointre G."/>
            <person name="Bobe J."/>
            <person name="Postlethwait J.H."/>
            <person name="Berthelot C."/>
            <person name="Roest Crollius H."/>
            <person name="Guiguen Y."/>
        </authorList>
    </citation>
    <scope>NUCLEOTIDE SEQUENCE</scope>
    <source>
        <strain evidence="1">WJC10195</strain>
    </source>
</reference>
<comment type="caution">
    <text evidence="1">The sequence shown here is derived from an EMBL/GenBank/DDBJ whole genome shotgun (WGS) entry which is preliminary data.</text>
</comment>
<name>A0A9Q1G3G8_SYNKA</name>
<keyword evidence="2" id="KW-1185">Reference proteome</keyword>
<sequence>MWSSREDTAQEFVTHVCSSFSSAFKVNPRNVHGPHLFFMYNKRVTPINSTGFDKAEPVDTGKRFILINYWQVFSEYVN</sequence>
<dbReference type="AlphaFoldDB" id="A0A9Q1G3G8"/>
<organism evidence="1 2">
    <name type="scientific">Synaphobranchus kaupii</name>
    <name type="common">Kaup's arrowtooth eel</name>
    <dbReference type="NCBI Taxonomy" id="118154"/>
    <lineage>
        <taxon>Eukaryota</taxon>
        <taxon>Metazoa</taxon>
        <taxon>Chordata</taxon>
        <taxon>Craniata</taxon>
        <taxon>Vertebrata</taxon>
        <taxon>Euteleostomi</taxon>
        <taxon>Actinopterygii</taxon>
        <taxon>Neopterygii</taxon>
        <taxon>Teleostei</taxon>
        <taxon>Anguilliformes</taxon>
        <taxon>Synaphobranchidae</taxon>
        <taxon>Synaphobranchus</taxon>
    </lineage>
</organism>
<proteinExistence type="predicted"/>
<dbReference type="EMBL" id="JAINUF010000002">
    <property type="protein sequence ID" value="KAJ8374680.1"/>
    <property type="molecule type" value="Genomic_DNA"/>
</dbReference>
<accession>A0A9Q1G3G8</accession>
<gene>
    <name evidence="1" type="ORF">SKAU_G00052600</name>
</gene>
<dbReference type="Proteomes" id="UP001152622">
    <property type="component" value="Chromosome 2"/>
</dbReference>
<protein>
    <submittedName>
        <fullName evidence="1">Uncharacterized protein</fullName>
    </submittedName>
</protein>